<keyword evidence="2" id="KW-1185">Reference proteome</keyword>
<gene>
    <name evidence="1" type="ORF">G3I74_04850</name>
</gene>
<dbReference type="Proteomes" id="UP000484885">
    <property type="component" value="Unassembled WGS sequence"/>
</dbReference>
<evidence type="ECO:0000313" key="1">
    <source>
        <dbReference type="EMBL" id="NDY95053.1"/>
    </source>
</evidence>
<dbReference type="AlphaFoldDB" id="A0A845UTA4"/>
<organism evidence="1 2">
    <name type="scientific">Wenzhouxiangella limi</name>
    <dbReference type="NCBI Taxonomy" id="2707351"/>
    <lineage>
        <taxon>Bacteria</taxon>
        <taxon>Pseudomonadati</taxon>
        <taxon>Pseudomonadota</taxon>
        <taxon>Gammaproteobacteria</taxon>
        <taxon>Chromatiales</taxon>
        <taxon>Wenzhouxiangellaceae</taxon>
        <taxon>Wenzhouxiangella</taxon>
    </lineage>
</organism>
<protein>
    <submittedName>
        <fullName evidence="1">Sce7725 family protein</fullName>
    </submittedName>
</protein>
<comment type="caution">
    <text evidence="1">The sequence shown here is derived from an EMBL/GenBank/DDBJ whole genome shotgun (WGS) entry which is preliminary data.</text>
</comment>
<dbReference type="EMBL" id="JAAGSC010000036">
    <property type="protein sequence ID" value="NDY95053.1"/>
    <property type="molecule type" value="Genomic_DNA"/>
</dbReference>
<dbReference type="InterPro" id="IPR047727">
    <property type="entry name" value="Sce7725-like"/>
</dbReference>
<evidence type="ECO:0000313" key="2">
    <source>
        <dbReference type="Proteomes" id="UP000484885"/>
    </source>
</evidence>
<name>A0A845UTA4_9GAMM</name>
<proteinExistence type="predicted"/>
<sequence>MLQLIAPLIQRAPVVPVVELASGPGNRLGALIDYYSLLRIPMGLVVNRVAGRKSLCSQGMLDKFPEMSSRASALFPVFRLSMGLQDLTNFPETLSVIENEPGQSLSLVGRGDGTLGYRIDEHQAYEVGRPRAPGSAILLRDGFNRRDRNADYPFDESFDSGPGRLNLNGYSGWGDYTITGGECLEGGGAPATVAIHLTYWAPEDGLRVRHYLSDTVDGTQDT</sequence>
<reference evidence="1 2" key="1">
    <citation type="submission" date="2020-02" db="EMBL/GenBank/DDBJ databases">
        <authorList>
            <person name="Zhang X.-Y."/>
        </authorList>
    </citation>
    <scope>NUCLEOTIDE SEQUENCE [LARGE SCALE GENOMIC DNA]</scope>
    <source>
        <strain evidence="1 2">C33</strain>
    </source>
</reference>
<dbReference type="NCBIfam" id="NF033831">
    <property type="entry name" value="sce7725_fam"/>
    <property type="match status" value="1"/>
</dbReference>
<accession>A0A845UTA4</accession>